<comment type="subcellular location">
    <subcellularLocation>
        <location evidence="1">Cell membrane</location>
    </subcellularLocation>
</comment>
<dbReference type="PRINTS" id="PR01609">
    <property type="entry name" value="CD36FAMILY"/>
</dbReference>
<organism evidence="9 10">
    <name type="scientific">Euphydryas editha</name>
    <name type="common">Edith's checkerspot</name>
    <dbReference type="NCBI Taxonomy" id="104508"/>
    <lineage>
        <taxon>Eukaryota</taxon>
        <taxon>Metazoa</taxon>
        <taxon>Ecdysozoa</taxon>
        <taxon>Arthropoda</taxon>
        <taxon>Hexapoda</taxon>
        <taxon>Insecta</taxon>
        <taxon>Pterygota</taxon>
        <taxon>Neoptera</taxon>
        <taxon>Endopterygota</taxon>
        <taxon>Lepidoptera</taxon>
        <taxon>Glossata</taxon>
        <taxon>Ditrysia</taxon>
        <taxon>Papilionoidea</taxon>
        <taxon>Nymphalidae</taxon>
        <taxon>Nymphalinae</taxon>
        <taxon>Euphydryas</taxon>
    </lineage>
</organism>
<keyword evidence="6 8" id="KW-0472">Membrane</keyword>
<evidence type="ECO:0000256" key="7">
    <source>
        <dbReference type="ARBA" id="ARBA00023180"/>
    </source>
</evidence>
<reference evidence="9" key="1">
    <citation type="submission" date="2022-03" db="EMBL/GenBank/DDBJ databases">
        <authorList>
            <person name="Tunstrom K."/>
        </authorList>
    </citation>
    <scope>NUCLEOTIDE SEQUENCE</scope>
</reference>
<dbReference type="GO" id="GO:0005044">
    <property type="term" value="F:scavenger receptor activity"/>
    <property type="evidence" value="ECO:0007669"/>
    <property type="project" value="TreeGrafter"/>
</dbReference>
<keyword evidence="10" id="KW-1185">Reference proteome</keyword>
<keyword evidence="7" id="KW-0325">Glycoprotein</keyword>
<evidence type="ECO:0000313" key="10">
    <source>
        <dbReference type="Proteomes" id="UP001153954"/>
    </source>
</evidence>
<dbReference type="Pfam" id="PF01130">
    <property type="entry name" value="CD36"/>
    <property type="match status" value="1"/>
</dbReference>
<protein>
    <submittedName>
        <fullName evidence="9">Uncharacterized protein</fullName>
    </submittedName>
</protein>
<name>A0AAU9VF55_EUPED</name>
<proteinExistence type="inferred from homology"/>
<evidence type="ECO:0000256" key="2">
    <source>
        <dbReference type="ARBA" id="ARBA00010532"/>
    </source>
</evidence>
<comment type="similarity">
    <text evidence="2">Belongs to the CD36 family.</text>
</comment>
<evidence type="ECO:0000256" key="1">
    <source>
        <dbReference type="ARBA" id="ARBA00004236"/>
    </source>
</evidence>
<gene>
    <name evidence="9" type="ORF">EEDITHA_LOCUS22582</name>
</gene>
<evidence type="ECO:0000256" key="5">
    <source>
        <dbReference type="ARBA" id="ARBA00022989"/>
    </source>
</evidence>
<evidence type="ECO:0000256" key="8">
    <source>
        <dbReference type="SAM" id="Phobius"/>
    </source>
</evidence>
<dbReference type="GO" id="GO:0005737">
    <property type="term" value="C:cytoplasm"/>
    <property type="evidence" value="ECO:0007669"/>
    <property type="project" value="TreeGrafter"/>
</dbReference>
<feature type="transmembrane region" description="Helical" evidence="8">
    <location>
        <begin position="7"/>
        <end position="28"/>
    </location>
</feature>
<keyword evidence="3" id="KW-1003">Cell membrane</keyword>
<comment type="caution">
    <text evidence="9">The sequence shown here is derived from an EMBL/GenBank/DDBJ whole genome shotgun (WGS) entry which is preliminary data.</text>
</comment>
<dbReference type="PANTHER" id="PTHR11923:SF114">
    <property type="entry name" value="FI02050P-RELATED"/>
    <property type="match status" value="1"/>
</dbReference>
<keyword evidence="4 8" id="KW-0812">Transmembrane</keyword>
<evidence type="ECO:0000256" key="6">
    <source>
        <dbReference type="ARBA" id="ARBA00023136"/>
    </source>
</evidence>
<dbReference type="EMBL" id="CAKOGL010000031">
    <property type="protein sequence ID" value="CAH2108670.1"/>
    <property type="molecule type" value="Genomic_DNA"/>
</dbReference>
<evidence type="ECO:0000256" key="4">
    <source>
        <dbReference type="ARBA" id="ARBA00022692"/>
    </source>
</evidence>
<dbReference type="PANTHER" id="PTHR11923">
    <property type="entry name" value="SCAVENGER RECEPTOR CLASS B TYPE-1 SR-B1"/>
    <property type="match status" value="1"/>
</dbReference>
<accession>A0AAU9VF55</accession>
<dbReference type="AlphaFoldDB" id="A0AAU9VF55"/>
<dbReference type="Proteomes" id="UP001153954">
    <property type="component" value="Unassembled WGS sequence"/>
</dbReference>
<keyword evidence="5 8" id="KW-1133">Transmembrane helix</keyword>
<sequence length="500" mass="56565">MVVSKKNVWFIGSGMGLVGLGVLFSTTWSSIFHAKIQQMMILKEGSTSFGIWRDIPIPIYLECFLFNITNVNELLAGNNVTMQVQEMGPYVFREISKKVNISWNDNSTVTFRNQRFWYFQPHLSNGSLSDNVTSINPVLATIAYTLRTEHIMLKVFVDMILRMYHTNIFLKANVSSWLFDGVQDPILDLVGQIPGLPYTIPFDRFGWFYKRNGSIEADGIFVTNTGSDNFRELGNIERWQNSNRTVYRDQCGELKGTTGELWALEKNQPEINIFAADLCTHMSLAYSGEVMIRGLRGMEFAANDSLFDNGHKYSNMACFCDEARDENCLPSGALNVSSCKYGAPAFVTRPHFLGMDPYYPSKIQGLTPNEKHNFKMSIEPIIGMPLAISAQLQANALVRHIPGLSINNQLPDPDMLIPMFWFREDIQVNEEYANFAKAALGVYFGLPYGFYLFIIIGMCLIVSGVYRMRKFALAKLREADVAASQKFLSHGDKKIDIQSL</sequence>
<evidence type="ECO:0000313" key="9">
    <source>
        <dbReference type="EMBL" id="CAH2108670.1"/>
    </source>
</evidence>
<feature type="transmembrane region" description="Helical" evidence="8">
    <location>
        <begin position="448"/>
        <end position="466"/>
    </location>
</feature>
<dbReference type="InterPro" id="IPR002159">
    <property type="entry name" value="CD36_fam"/>
</dbReference>
<dbReference type="GO" id="GO:0005886">
    <property type="term" value="C:plasma membrane"/>
    <property type="evidence" value="ECO:0007669"/>
    <property type="project" value="UniProtKB-SubCell"/>
</dbReference>
<evidence type="ECO:0000256" key="3">
    <source>
        <dbReference type="ARBA" id="ARBA00022475"/>
    </source>
</evidence>